<keyword evidence="3" id="KW-1185">Reference proteome</keyword>
<sequence length="111" mass="12134">MVRVFEDTYPARAADLPSAAPHPHGSRVRAGHSARLTAAMQQAEALIAAFHDNRAQRSSFEAWVACQRDATEQLVLRLAALRRRSDIFLAQDAEDGPPVLTPDTEPRGASM</sequence>
<evidence type="ECO:0000313" key="2">
    <source>
        <dbReference type="EMBL" id="PYF12748.1"/>
    </source>
</evidence>
<feature type="region of interest" description="Disordered" evidence="1">
    <location>
        <begin position="12"/>
        <end position="33"/>
    </location>
</feature>
<comment type="caution">
    <text evidence="2">The sequence shown here is derived from an EMBL/GenBank/DDBJ whole genome shotgun (WGS) entry which is preliminary data.</text>
</comment>
<dbReference type="RefSeq" id="WP_110803800.1">
    <property type="nucleotide sequence ID" value="NZ_QJTK01000001.1"/>
</dbReference>
<reference evidence="2 3" key="1">
    <citation type="submission" date="2018-06" db="EMBL/GenBank/DDBJ databases">
        <title>Genomic Encyclopedia of Type Strains, Phase III (KMG-III): the genomes of soil and plant-associated and newly described type strains.</title>
        <authorList>
            <person name="Whitman W."/>
        </authorList>
    </citation>
    <scope>NUCLEOTIDE SEQUENCE [LARGE SCALE GENOMIC DNA]</scope>
    <source>
        <strain evidence="2 3">JA737</strain>
    </source>
</reference>
<dbReference type="Proteomes" id="UP000247727">
    <property type="component" value="Unassembled WGS sequence"/>
</dbReference>
<evidence type="ECO:0000313" key="3">
    <source>
        <dbReference type="Proteomes" id="UP000247727"/>
    </source>
</evidence>
<accession>A0A318U2P2</accession>
<organism evidence="2 3">
    <name type="scientific">Rhodobacter viridis</name>
    <dbReference type="NCBI Taxonomy" id="1054202"/>
    <lineage>
        <taxon>Bacteria</taxon>
        <taxon>Pseudomonadati</taxon>
        <taxon>Pseudomonadota</taxon>
        <taxon>Alphaproteobacteria</taxon>
        <taxon>Rhodobacterales</taxon>
        <taxon>Rhodobacter group</taxon>
        <taxon>Rhodobacter</taxon>
    </lineage>
</organism>
<protein>
    <submittedName>
        <fullName evidence="2">Uncharacterized protein</fullName>
    </submittedName>
</protein>
<name>A0A318U2P2_9RHOB</name>
<dbReference type="AlphaFoldDB" id="A0A318U2P2"/>
<evidence type="ECO:0000256" key="1">
    <source>
        <dbReference type="SAM" id="MobiDB-lite"/>
    </source>
</evidence>
<gene>
    <name evidence="2" type="ORF">C8J30_101129</name>
</gene>
<dbReference type="EMBL" id="QJTK01000001">
    <property type="protein sequence ID" value="PYF12748.1"/>
    <property type="molecule type" value="Genomic_DNA"/>
</dbReference>
<proteinExistence type="predicted"/>